<gene>
    <name evidence="1" type="ORF">J5A53_06885</name>
</gene>
<evidence type="ECO:0000313" key="1">
    <source>
        <dbReference type="EMBL" id="QUC12386.1"/>
    </source>
</evidence>
<dbReference type="AlphaFoldDB" id="A0AB37I6A5"/>
<name>A0AB37I6A5_9ACTN</name>
<dbReference type="EMBL" id="CP072385">
    <property type="protein sequence ID" value="QUC12386.1"/>
    <property type="molecule type" value="Genomic_DNA"/>
</dbReference>
<dbReference type="RefSeq" id="WP_189497467.1">
    <property type="nucleotide sequence ID" value="NZ_CAUVFX010000001.1"/>
</dbReference>
<accession>A0AB37I6A5</accession>
<evidence type="ECO:0000313" key="2">
    <source>
        <dbReference type="Proteomes" id="UP000677180"/>
    </source>
</evidence>
<proteinExistence type="predicted"/>
<organism evidence="1 2">
    <name type="scientific">Arachnia propionica</name>
    <dbReference type="NCBI Taxonomy" id="1750"/>
    <lineage>
        <taxon>Bacteria</taxon>
        <taxon>Bacillati</taxon>
        <taxon>Actinomycetota</taxon>
        <taxon>Actinomycetes</taxon>
        <taxon>Propionibacteriales</taxon>
        <taxon>Propionibacteriaceae</taxon>
        <taxon>Arachnia</taxon>
    </lineage>
</organism>
<sequence>MSQGIDAGVREDAGCGLIGCVGGVLIVVEGDADEQGAVEYASFGWFAPVVWRPTSSDWQDFGLASVADGRDGRIDQAAVNV</sequence>
<reference evidence="1" key="1">
    <citation type="submission" date="2021-03" db="EMBL/GenBank/DDBJ databases">
        <title>Human Oral Microbial Genomes.</title>
        <authorList>
            <person name="Johnston C.D."/>
            <person name="Chen T."/>
            <person name="Dewhirst F.E."/>
        </authorList>
    </citation>
    <scope>NUCLEOTIDE SEQUENCE</scope>
    <source>
        <strain evidence="1">F0714</strain>
    </source>
</reference>
<protein>
    <submittedName>
        <fullName evidence="1">Uncharacterized protein</fullName>
    </submittedName>
</protein>
<dbReference type="Proteomes" id="UP000677180">
    <property type="component" value="Chromosome"/>
</dbReference>